<dbReference type="SUPFAM" id="SSF82607">
    <property type="entry name" value="YbaB-like"/>
    <property type="match status" value="1"/>
</dbReference>
<reference evidence="1 2" key="1">
    <citation type="submission" date="2016-10" db="EMBL/GenBank/DDBJ databases">
        <authorList>
            <person name="de Groot N.N."/>
        </authorList>
    </citation>
    <scope>NUCLEOTIDE SEQUENCE [LARGE SCALE GENOMIC DNA]</scope>
    <source>
        <strain evidence="1 2">CGMCC 4.6533</strain>
    </source>
</reference>
<keyword evidence="1" id="KW-0238">DNA-binding</keyword>
<keyword evidence="2" id="KW-1185">Reference proteome</keyword>
<dbReference type="InterPro" id="IPR004401">
    <property type="entry name" value="YbaB/EbfC"/>
</dbReference>
<dbReference type="OrthoDB" id="3829223at2"/>
<dbReference type="Pfam" id="PF02575">
    <property type="entry name" value="YbaB_DNA_bd"/>
    <property type="match status" value="1"/>
</dbReference>
<dbReference type="Gene3D" id="3.30.1310.10">
    <property type="entry name" value="Nucleoid-associated protein YbaB-like domain"/>
    <property type="match status" value="1"/>
</dbReference>
<proteinExistence type="predicted"/>
<dbReference type="AlphaFoldDB" id="A0A1G9I874"/>
<dbReference type="InterPro" id="IPR036894">
    <property type="entry name" value="YbaB-like_sf"/>
</dbReference>
<sequence>MTSPTDPFATDGDQELGRLLQGFQQDLAALEGLRDRIGSVKGRGEAADGRVVVNVTQTGTLVGLTIDPRAMRLGSDQLAAAIMEAAARAARDAQQEANDLVAPFIAGTLLDGDRTDGARRR</sequence>
<dbReference type="GO" id="GO:0003677">
    <property type="term" value="F:DNA binding"/>
    <property type="evidence" value="ECO:0007669"/>
    <property type="project" value="UniProtKB-KW"/>
</dbReference>
<dbReference type="EMBL" id="FNDJ01000023">
    <property type="protein sequence ID" value="SDL21428.1"/>
    <property type="molecule type" value="Genomic_DNA"/>
</dbReference>
<dbReference type="RefSeq" id="WP_090943731.1">
    <property type="nucleotide sequence ID" value="NZ_FNDJ01000023.1"/>
</dbReference>
<dbReference type="Proteomes" id="UP000199202">
    <property type="component" value="Unassembled WGS sequence"/>
</dbReference>
<name>A0A1G9I874_9ACTN</name>
<accession>A0A1G9I874</accession>
<evidence type="ECO:0000313" key="2">
    <source>
        <dbReference type="Proteomes" id="UP000199202"/>
    </source>
</evidence>
<protein>
    <submittedName>
        <fullName evidence="1">Conserved DNA-binding protein YbaB</fullName>
    </submittedName>
</protein>
<dbReference type="STRING" id="633440.SAMN05421869_123110"/>
<gene>
    <name evidence="1" type="ORF">SAMN05421869_123110</name>
</gene>
<organism evidence="1 2">
    <name type="scientific">Nonomuraea jiangxiensis</name>
    <dbReference type="NCBI Taxonomy" id="633440"/>
    <lineage>
        <taxon>Bacteria</taxon>
        <taxon>Bacillati</taxon>
        <taxon>Actinomycetota</taxon>
        <taxon>Actinomycetes</taxon>
        <taxon>Streptosporangiales</taxon>
        <taxon>Streptosporangiaceae</taxon>
        <taxon>Nonomuraea</taxon>
    </lineage>
</organism>
<evidence type="ECO:0000313" key="1">
    <source>
        <dbReference type="EMBL" id="SDL21428.1"/>
    </source>
</evidence>